<feature type="domain" description="Sushi" evidence="4">
    <location>
        <begin position="35"/>
        <end position="99"/>
    </location>
</feature>
<evidence type="ECO:0000256" key="1">
    <source>
        <dbReference type="ARBA" id="ARBA00023157"/>
    </source>
</evidence>
<dbReference type="InterPro" id="IPR000436">
    <property type="entry name" value="Sushi_SCR_CCP_dom"/>
</dbReference>
<organism evidence="5 6">
    <name type="scientific">Serinus canaria</name>
    <name type="common">Island canary</name>
    <name type="synonym">Fringilla canaria</name>
    <dbReference type="NCBI Taxonomy" id="9135"/>
    <lineage>
        <taxon>Eukaryota</taxon>
        <taxon>Metazoa</taxon>
        <taxon>Chordata</taxon>
        <taxon>Craniata</taxon>
        <taxon>Vertebrata</taxon>
        <taxon>Euteleostomi</taxon>
        <taxon>Archelosauria</taxon>
        <taxon>Archosauria</taxon>
        <taxon>Dinosauria</taxon>
        <taxon>Saurischia</taxon>
        <taxon>Theropoda</taxon>
        <taxon>Coelurosauria</taxon>
        <taxon>Aves</taxon>
        <taxon>Neognathae</taxon>
        <taxon>Neoaves</taxon>
        <taxon>Telluraves</taxon>
        <taxon>Australaves</taxon>
        <taxon>Passeriformes</taxon>
        <taxon>Passeroidea</taxon>
        <taxon>Fringillidae</taxon>
        <taxon>Carduelinae</taxon>
        <taxon>Serinus</taxon>
    </lineage>
</organism>
<sequence length="205" mass="22300">PQGVHAIPGVSLLLPGMPMLLLLPVVIPCVFPTPVHCSPPKAVANADIDAGNRTELNSRLRYSCKPGYKRKAGTSSLIQCILWNGSEPRWTNPTLQCIRECSGEVGAGTPRTGDGKEHGVHFPADGVSLLCFPTGDPALSRETPSPASTTQRGEEQDWDRVWSCHSHGKATAPRVWKPQHSCAGIRSTPWGEIPVILWLWMRAQK</sequence>
<dbReference type="Proteomes" id="UP000694409">
    <property type="component" value="Unassembled WGS sequence"/>
</dbReference>
<accession>A0A8C9UF15</accession>
<comment type="caution">
    <text evidence="2">Lacks conserved residue(s) required for the propagation of feature annotation.</text>
</comment>
<evidence type="ECO:0000259" key="4">
    <source>
        <dbReference type="PROSITE" id="PS50923"/>
    </source>
</evidence>
<keyword evidence="1 2" id="KW-1015">Disulfide bond</keyword>
<reference evidence="5" key="1">
    <citation type="submission" date="2025-08" db="UniProtKB">
        <authorList>
            <consortium name="Ensembl"/>
        </authorList>
    </citation>
    <scope>IDENTIFICATION</scope>
</reference>
<keyword evidence="2" id="KW-0768">Sushi</keyword>
<keyword evidence="3" id="KW-0472">Membrane</keyword>
<dbReference type="PANTHER" id="PTHR15060">
    <property type="entry name" value="INTERLEUKIN-15 RECEPTOR SUBUNIT ALPHA"/>
    <property type="match status" value="1"/>
</dbReference>
<keyword evidence="6" id="KW-1185">Reference proteome</keyword>
<evidence type="ECO:0000256" key="3">
    <source>
        <dbReference type="SAM" id="Phobius"/>
    </source>
</evidence>
<evidence type="ECO:0000313" key="5">
    <source>
        <dbReference type="Ensembl" id="ENSSCAP00000016984.1"/>
    </source>
</evidence>
<reference evidence="5" key="2">
    <citation type="submission" date="2025-09" db="UniProtKB">
        <authorList>
            <consortium name="Ensembl"/>
        </authorList>
    </citation>
    <scope>IDENTIFICATION</scope>
</reference>
<dbReference type="PANTHER" id="PTHR15060:SF0">
    <property type="entry name" value="INTERLEUKIN-15 RECEPTOR SUBUNIT ALPHA"/>
    <property type="match status" value="1"/>
</dbReference>
<evidence type="ECO:0000313" key="6">
    <source>
        <dbReference type="Proteomes" id="UP000694409"/>
    </source>
</evidence>
<name>A0A8C9UF15_SERCA</name>
<dbReference type="InterPro" id="IPR035976">
    <property type="entry name" value="Sushi/SCR/CCP_sf"/>
</dbReference>
<feature type="disulfide bond" evidence="2">
    <location>
        <begin position="37"/>
        <end position="80"/>
    </location>
</feature>
<dbReference type="Ensembl" id="ENSSCAT00000019021.1">
    <property type="protein sequence ID" value="ENSSCAP00000016984.1"/>
    <property type="gene ID" value="ENSSCAG00000012347.1"/>
</dbReference>
<protein>
    <recommendedName>
        <fullName evidence="4">Sushi domain-containing protein</fullName>
    </recommendedName>
</protein>
<keyword evidence="3" id="KW-0812">Transmembrane</keyword>
<dbReference type="AlphaFoldDB" id="A0A8C9UF15"/>
<dbReference type="Pfam" id="PF00084">
    <property type="entry name" value="Sushi"/>
    <property type="match status" value="1"/>
</dbReference>
<dbReference type="PROSITE" id="PS50923">
    <property type="entry name" value="SUSHI"/>
    <property type="match status" value="1"/>
</dbReference>
<dbReference type="InterPro" id="IPR042372">
    <property type="entry name" value="IL15RA"/>
</dbReference>
<proteinExistence type="predicted"/>
<dbReference type="SMART" id="SM00032">
    <property type="entry name" value="CCP"/>
    <property type="match status" value="1"/>
</dbReference>
<dbReference type="CDD" id="cd00033">
    <property type="entry name" value="CCP"/>
    <property type="match status" value="1"/>
</dbReference>
<dbReference type="GO" id="GO:0042010">
    <property type="term" value="F:interleukin-15 receptor activity"/>
    <property type="evidence" value="ECO:0007669"/>
    <property type="project" value="InterPro"/>
</dbReference>
<keyword evidence="3" id="KW-1133">Transmembrane helix</keyword>
<evidence type="ECO:0000256" key="2">
    <source>
        <dbReference type="PROSITE-ProRule" id="PRU00302"/>
    </source>
</evidence>
<dbReference type="SUPFAM" id="SSF57535">
    <property type="entry name" value="Complement control module/SCR domain"/>
    <property type="match status" value="1"/>
</dbReference>
<dbReference type="GeneTree" id="ENSGT00960000189028"/>
<feature type="transmembrane region" description="Helical" evidence="3">
    <location>
        <begin position="12"/>
        <end position="31"/>
    </location>
</feature>
<dbReference type="Gene3D" id="2.20.28.230">
    <property type="match status" value="1"/>
</dbReference>